<accession>A0A6A5W4D7</accession>
<feature type="transmembrane region" description="Helical" evidence="8">
    <location>
        <begin position="154"/>
        <end position="171"/>
    </location>
</feature>
<protein>
    <submittedName>
        <fullName evidence="10">MFS lactose permease-like protein</fullName>
    </submittedName>
</protein>
<name>A0A6A5W4D7_9PLEO</name>
<keyword evidence="3 7" id="KW-0813">Transport</keyword>
<dbReference type="InterPro" id="IPR003663">
    <property type="entry name" value="Sugar/inositol_transpt"/>
</dbReference>
<dbReference type="InterPro" id="IPR005828">
    <property type="entry name" value="MFS_sugar_transport-like"/>
</dbReference>
<evidence type="ECO:0000256" key="7">
    <source>
        <dbReference type="RuleBase" id="RU003346"/>
    </source>
</evidence>
<dbReference type="InterPro" id="IPR050360">
    <property type="entry name" value="MFS_Sugar_Transporters"/>
</dbReference>
<feature type="transmembrane region" description="Helical" evidence="8">
    <location>
        <begin position="216"/>
        <end position="235"/>
    </location>
</feature>
<feature type="transmembrane region" description="Helical" evidence="8">
    <location>
        <begin position="178"/>
        <end position="196"/>
    </location>
</feature>
<feature type="transmembrane region" description="Helical" evidence="8">
    <location>
        <begin position="343"/>
        <end position="363"/>
    </location>
</feature>
<keyword evidence="6 8" id="KW-0472">Membrane</keyword>
<dbReference type="AlphaFoldDB" id="A0A6A5W4D7"/>
<keyword evidence="5 8" id="KW-1133">Transmembrane helix</keyword>
<dbReference type="EMBL" id="ML977633">
    <property type="protein sequence ID" value="KAF1995784.1"/>
    <property type="molecule type" value="Genomic_DNA"/>
</dbReference>
<feature type="transmembrane region" description="Helical" evidence="8">
    <location>
        <begin position="421"/>
        <end position="440"/>
    </location>
</feature>
<feature type="transmembrane region" description="Helical" evidence="8">
    <location>
        <begin position="97"/>
        <end position="117"/>
    </location>
</feature>
<reference evidence="10" key="1">
    <citation type="journal article" date="2020" name="Stud. Mycol.">
        <title>101 Dothideomycetes genomes: a test case for predicting lifestyles and emergence of pathogens.</title>
        <authorList>
            <person name="Haridas S."/>
            <person name="Albert R."/>
            <person name="Binder M."/>
            <person name="Bloem J."/>
            <person name="Labutti K."/>
            <person name="Salamov A."/>
            <person name="Andreopoulos B."/>
            <person name="Baker S."/>
            <person name="Barry K."/>
            <person name="Bills G."/>
            <person name="Bluhm B."/>
            <person name="Cannon C."/>
            <person name="Castanera R."/>
            <person name="Culley D."/>
            <person name="Daum C."/>
            <person name="Ezra D."/>
            <person name="Gonzalez J."/>
            <person name="Henrissat B."/>
            <person name="Kuo A."/>
            <person name="Liang C."/>
            <person name="Lipzen A."/>
            <person name="Lutzoni F."/>
            <person name="Magnuson J."/>
            <person name="Mondo S."/>
            <person name="Nolan M."/>
            <person name="Ohm R."/>
            <person name="Pangilinan J."/>
            <person name="Park H.-J."/>
            <person name="Ramirez L."/>
            <person name="Alfaro M."/>
            <person name="Sun H."/>
            <person name="Tritt A."/>
            <person name="Yoshinaga Y."/>
            <person name="Zwiers L.-H."/>
            <person name="Turgeon B."/>
            <person name="Goodwin S."/>
            <person name="Spatafora J."/>
            <person name="Crous P."/>
            <person name="Grigoriev I."/>
        </authorList>
    </citation>
    <scope>NUCLEOTIDE SEQUENCE</scope>
    <source>
        <strain evidence="10">CBS 123094</strain>
    </source>
</reference>
<feature type="transmembrane region" description="Helical" evidence="8">
    <location>
        <begin position="375"/>
        <end position="396"/>
    </location>
</feature>
<dbReference type="PROSITE" id="PS50850">
    <property type="entry name" value="MFS"/>
    <property type="match status" value="1"/>
</dbReference>
<dbReference type="Gene3D" id="1.20.1250.20">
    <property type="entry name" value="MFS general substrate transporter like domains"/>
    <property type="match status" value="1"/>
</dbReference>
<dbReference type="PANTHER" id="PTHR48022:SF79">
    <property type="entry name" value="LACTOSE PERMEASE, PUTATIVE (AFU_ORTHOLOGUE AFUA_6G01860)-RELATED"/>
    <property type="match status" value="1"/>
</dbReference>
<organism evidence="10 11">
    <name type="scientific">Amniculicola lignicola CBS 123094</name>
    <dbReference type="NCBI Taxonomy" id="1392246"/>
    <lineage>
        <taxon>Eukaryota</taxon>
        <taxon>Fungi</taxon>
        <taxon>Dikarya</taxon>
        <taxon>Ascomycota</taxon>
        <taxon>Pezizomycotina</taxon>
        <taxon>Dothideomycetes</taxon>
        <taxon>Pleosporomycetidae</taxon>
        <taxon>Pleosporales</taxon>
        <taxon>Amniculicolaceae</taxon>
        <taxon>Amniculicola</taxon>
    </lineage>
</organism>
<feature type="transmembrane region" description="Helical" evidence="8">
    <location>
        <begin position="461"/>
        <end position="481"/>
    </location>
</feature>
<evidence type="ECO:0000313" key="11">
    <source>
        <dbReference type="Proteomes" id="UP000799779"/>
    </source>
</evidence>
<evidence type="ECO:0000259" key="9">
    <source>
        <dbReference type="PROSITE" id="PS50850"/>
    </source>
</evidence>
<dbReference type="InterPro" id="IPR036259">
    <property type="entry name" value="MFS_trans_sf"/>
</dbReference>
<dbReference type="SUPFAM" id="SSF103473">
    <property type="entry name" value="MFS general substrate transporter"/>
    <property type="match status" value="1"/>
</dbReference>
<gene>
    <name evidence="10" type="ORF">P154DRAFT_548304</name>
</gene>
<dbReference type="Pfam" id="PF00083">
    <property type="entry name" value="Sugar_tr"/>
    <property type="match status" value="1"/>
</dbReference>
<dbReference type="InterPro" id="IPR020846">
    <property type="entry name" value="MFS_dom"/>
</dbReference>
<evidence type="ECO:0000256" key="2">
    <source>
        <dbReference type="ARBA" id="ARBA00010992"/>
    </source>
</evidence>
<dbReference type="OrthoDB" id="6133115at2759"/>
<evidence type="ECO:0000313" key="10">
    <source>
        <dbReference type="EMBL" id="KAF1995784.1"/>
    </source>
</evidence>
<proteinExistence type="inferred from homology"/>
<comment type="similarity">
    <text evidence="2 7">Belongs to the major facilitator superfamily. Sugar transporter (TC 2.A.1.1) family.</text>
</comment>
<evidence type="ECO:0000256" key="3">
    <source>
        <dbReference type="ARBA" id="ARBA00022448"/>
    </source>
</evidence>
<keyword evidence="11" id="KW-1185">Reference proteome</keyword>
<dbReference type="GO" id="GO:0016020">
    <property type="term" value="C:membrane"/>
    <property type="evidence" value="ECO:0007669"/>
    <property type="project" value="UniProtKB-SubCell"/>
</dbReference>
<dbReference type="Proteomes" id="UP000799779">
    <property type="component" value="Unassembled WGS sequence"/>
</dbReference>
<feature type="domain" description="Major facilitator superfamily (MFS) profile" evidence="9">
    <location>
        <begin position="53"/>
        <end position="510"/>
    </location>
</feature>
<keyword evidence="4 8" id="KW-0812">Transmembrane</keyword>
<evidence type="ECO:0000256" key="4">
    <source>
        <dbReference type="ARBA" id="ARBA00022692"/>
    </source>
</evidence>
<dbReference type="GO" id="GO:0005351">
    <property type="term" value="F:carbohydrate:proton symporter activity"/>
    <property type="evidence" value="ECO:0007669"/>
    <property type="project" value="TreeGrafter"/>
</dbReference>
<evidence type="ECO:0000256" key="6">
    <source>
        <dbReference type="ARBA" id="ARBA00023136"/>
    </source>
</evidence>
<feature type="transmembrane region" description="Helical" evidence="8">
    <location>
        <begin position="302"/>
        <end position="323"/>
    </location>
</feature>
<sequence>MSAEQKPNVGVSHDEHRGSITEIRQVQNVALADATAKAAVSPWTPAMFKLYVCLLVATLNSCINGYDGSLMGAINSYPQYRRYFGFSETEGTPGTGIVYAIYTIGNLVGSFFAGPATDWRGRKWGMFIGCVIIIVGTCVQASCTNLGGFMGGRFVLGFGVAITSTAGPAYASEMAHPAYRGVLTGIFNTFWFVGGIPGTFVPYGTSSMAGTRSWRIPVWLQMIFAGVVLLCSPFLPETPRWLIANDRHEEALDIMARFHGEGSRDSPIVQLEYKEMVEDISVTGSDKRWWDYRELFNSRETLYRTMLVLSMAFFGQWSGNGPVSYYYPTMLQGAGIKSNRTRLLYNGMQNVVSFAGAIVGALYTDKWGRRPQLLVSTACLVFIFAIVCALVATNLVNGPDGNPLKDESGTPLIKRSGQAKAVIACIFIFGFIFSAGYTPLQQLYPVECLRYESRAKGMAFYNFWVNIAGFYNTFVTGIAFSGAGWKYYFLFIFWDMFEFVFIYFFYVETRRRTLEELSEIFKSRKPVKTSLDQKQIVMHGSQGVTEVFDKEES</sequence>
<evidence type="ECO:0000256" key="5">
    <source>
        <dbReference type="ARBA" id="ARBA00022989"/>
    </source>
</evidence>
<feature type="transmembrane region" description="Helical" evidence="8">
    <location>
        <begin position="124"/>
        <end position="142"/>
    </location>
</feature>
<comment type="subcellular location">
    <subcellularLocation>
        <location evidence="1">Membrane</location>
        <topology evidence="1">Multi-pass membrane protein</topology>
    </subcellularLocation>
</comment>
<dbReference type="FunFam" id="1.20.1250.20:FF:000217">
    <property type="entry name" value="MFS lactose permease, putative"/>
    <property type="match status" value="1"/>
</dbReference>
<dbReference type="PANTHER" id="PTHR48022">
    <property type="entry name" value="PLASTIDIC GLUCOSE TRANSPORTER 4"/>
    <property type="match status" value="1"/>
</dbReference>
<feature type="transmembrane region" description="Helical" evidence="8">
    <location>
        <begin position="487"/>
        <end position="506"/>
    </location>
</feature>
<dbReference type="NCBIfam" id="TIGR00879">
    <property type="entry name" value="SP"/>
    <property type="match status" value="1"/>
</dbReference>
<evidence type="ECO:0000256" key="1">
    <source>
        <dbReference type="ARBA" id="ARBA00004141"/>
    </source>
</evidence>
<evidence type="ECO:0000256" key="8">
    <source>
        <dbReference type="SAM" id="Phobius"/>
    </source>
</evidence>